<sequence length="171" mass="19659">MQYITLQIDGANQRLPLPVHWFLSPLATVDATESIDFARSGHFFLMGLEAMSALCSENPSSPILCSENPSSPILHVPLVWKLHALSMVFLKRNDILEEKQTRDTFKTLHDMYGQRLDKLRQRRPEVPENEKSSGVYSRKILYFVKEVHESYRSFIEIPIDQFSAVSYLASN</sequence>
<dbReference type="PANTHER" id="PTHR47605">
    <property type="entry name" value="TRANSCRIPTIONAL ELONGATION REGULATOR MINIYO"/>
    <property type="match status" value="1"/>
</dbReference>
<keyword evidence="2" id="KW-1185">Reference proteome</keyword>
<dbReference type="eggNOG" id="KOG4732">
    <property type="taxonomic scope" value="Eukaryota"/>
</dbReference>
<evidence type="ECO:0000313" key="2">
    <source>
        <dbReference type="Proteomes" id="UP000017836"/>
    </source>
</evidence>
<proteinExistence type="predicted"/>
<gene>
    <name evidence="1" type="ORF">AMTR_s00069p00014970</name>
</gene>
<dbReference type="Gramene" id="ERN19278">
    <property type="protein sequence ID" value="ERN19278"/>
    <property type="gene ID" value="AMTR_s00069p00014970"/>
</dbReference>
<reference evidence="2" key="1">
    <citation type="journal article" date="2013" name="Science">
        <title>The Amborella genome and the evolution of flowering plants.</title>
        <authorList>
            <consortium name="Amborella Genome Project"/>
        </authorList>
    </citation>
    <scope>NUCLEOTIDE SEQUENCE [LARGE SCALE GENOMIC DNA]</scope>
</reference>
<dbReference type="EMBL" id="KI392069">
    <property type="protein sequence ID" value="ERN19278.1"/>
    <property type="molecule type" value="Genomic_DNA"/>
</dbReference>
<dbReference type="InterPro" id="IPR055326">
    <property type="entry name" value="MINIYO"/>
</dbReference>
<organism evidence="1 2">
    <name type="scientific">Amborella trichopoda</name>
    <dbReference type="NCBI Taxonomy" id="13333"/>
    <lineage>
        <taxon>Eukaryota</taxon>
        <taxon>Viridiplantae</taxon>
        <taxon>Streptophyta</taxon>
        <taxon>Embryophyta</taxon>
        <taxon>Tracheophyta</taxon>
        <taxon>Spermatophyta</taxon>
        <taxon>Magnoliopsida</taxon>
        <taxon>Amborellales</taxon>
        <taxon>Amborellaceae</taxon>
        <taxon>Amborella</taxon>
    </lineage>
</organism>
<dbReference type="PANTHER" id="PTHR47605:SF2">
    <property type="entry name" value="TRANSCRIPTIONAL ELONGATION REGULATOR MINIYO"/>
    <property type="match status" value="1"/>
</dbReference>
<dbReference type="Proteomes" id="UP000017836">
    <property type="component" value="Unassembled WGS sequence"/>
</dbReference>
<dbReference type="AlphaFoldDB" id="U5DFS2"/>
<evidence type="ECO:0000313" key="1">
    <source>
        <dbReference type="EMBL" id="ERN19278.1"/>
    </source>
</evidence>
<name>U5DFS2_AMBTC</name>
<protein>
    <submittedName>
        <fullName evidence="1">Uncharacterized protein</fullName>
    </submittedName>
</protein>
<dbReference type="HOGENOM" id="CLU_119234_0_0_1"/>
<accession>U5DFS2</accession>